<evidence type="ECO:0000313" key="2">
    <source>
        <dbReference type="EMBL" id="AMF86959.1"/>
    </source>
</evidence>
<dbReference type="AlphaFoldDB" id="A0A126N5B9"/>
<reference evidence="3 4" key="2">
    <citation type="submission" date="2019-03" db="EMBL/GenBank/DDBJ databases">
        <authorList>
            <consortium name="GenomeTrakr network: Whole genome sequencing for foodborne pathogen traceback"/>
        </authorList>
    </citation>
    <scope>NUCLEOTIDE SEQUENCE [LARGE SCALE GENOMIC DNA]</scope>
    <source>
        <strain evidence="3 4">PSU-1190</strain>
    </source>
</reference>
<protein>
    <submittedName>
        <fullName evidence="2">Uncharacterized protein</fullName>
    </submittedName>
</protein>
<proteinExistence type="predicted"/>
<feature type="region of interest" description="Disordered" evidence="1">
    <location>
        <begin position="44"/>
        <end position="63"/>
    </location>
</feature>
<evidence type="ECO:0000313" key="4">
    <source>
        <dbReference type="Proteomes" id="UP000591371"/>
    </source>
</evidence>
<dbReference type="EMBL" id="AASATZ010000036">
    <property type="protein sequence ID" value="EFA4420171.1"/>
    <property type="molecule type" value="Genomic_DNA"/>
</dbReference>
<evidence type="ECO:0000313" key="3">
    <source>
        <dbReference type="EMBL" id="EFA4420171.1"/>
    </source>
</evidence>
<accession>A0A126N5B9</accession>
<keyword evidence="2" id="KW-0614">Plasmid</keyword>
<feature type="compositionally biased region" description="Basic and acidic residues" evidence="1">
    <location>
        <begin position="46"/>
        <end position="55"/>
    </location>
</feature>
<dbReference type="Proteomes" id="UP000591371">
    <property type="component" value="Unassembled WGS sequence"/>
</dbReference>
<reference evidence="2" key="1">
    <citation type="submission" date="2018-01" db="EMBL/GenBank/DDBJ databases">
        <title>FDA dAtabase for Regulatory Grade micrObial Sequences (FDA-ARGOS): Supporting development and validation of Infectious Disease Dx tests.</title>
        <authorList>
            <person name="Case J."/>
            <person name="Tallon L."/>
            <person name="Sadzewicz L."/>
            <person name="Sengamalay N."/>
            <person name="Nagaraj S."/>
            <person name="Vavikolanu K."/>
            <person name="Aluvathingal J."/>
            <person name="Nadendla S."/>
            <person name="Hobson J."/>
            <person name="Sichtig H."/>
        </authorList>
    </citation>
    <scope>NUCLEOTIDE SEQUENCE</scope>
    <source>
        <strain evidence="2">FDAARGOS_95</strain>
        <plasmid evidence="2">unnamed</plasmid>
    </source>
</reference>
<dbReference type="EMBL" id="CP014090">
    <property type="protein sequence ID" value="AMF86959.1"/>
    <property type="molecule type" value="Genomic_DNA"/>
</dbReference>
<evidence type="ECO:0000256" key="1">
    <source>
        <dbReference type="SAM" id="MobiDB-lite"/>
    </source>
</evidence>
<organism evidence="2">
    <name type="scientific">Escherichia coli</name>
    <dbReference type="NCBI Taxonomy" id="562"/>
    <lineage>
        <taxon>Bacteria</taxon>
        <taxon>Pseudomonadati</taxon>
        <taxon>Pseudomonadota</taxon>
        <taxon>Gammaproteobacteria</taxon>
        <taxon>Enterobacterales</taxon>
        <taxon>Enterobacteriaceae</taxon>
        <taxon>Escherichia</taxon>
    </lineage>
</organism>
<geneLocation type="plasmid" evidence="2">
    <name>unnamed</name>
</geneLocation>
<name>A0A126N5B9_ECOLX</name>
<gene>
    <name evidence="2" type="ORF">AL551_00925</name>
    <name evidence="3" type="ORF">D3G36_20335</name>
</gene>
<sequence length="63" mass="7056">MSSTDRYSLHGQPGTEIAPCRRKAENLKFDKAAGSYFLHVQTNKGLADDRKEKRVSPTGETLF</sequence>